<dbReference type="Proteomes" id="UP001365781">
    <property type="component" value="Unassembled WGS sequence"/>
</dbReference>
<name>A0ABU8GGV8_9ACTN</name>
<evidence type="ECO:0000313" key="1">
    <source>
        <dbReference type="EMBL" id="MEI5612426.1"/>
    </source>
</evidence>
<gene>
    <name evidence="1" type="ORF">WB403_25035</name>
</gene>
<comment type="caution">
    <text evidence="1">The sequence shown here is derived from an EMBL/GenBank/DDBJ whole genome shotgun (WGS) entry which is preliminary data.</text>
</comment>
<evidence type="ECO:0000313" key="2">
    <source>
        <dbReference type="Proteomes" id="UP001365781"/>
    </source>
</evidence>
<reference evidence="1 2" key="1">
    <citation type="submission" date="2024-03" db="EMBL/GenBank/DDBJ databases">
        <title>First Report of Pectobacterium brasiliscabiei causing potato scab in china.</title>
        <authorList>
            <person name="Handique U."/>
        </authorList>
    </citation>
    <scope>NUCLEOTIDE SEQUENCE [LARGE SCALE GENOMIC DNA]</scope>
    <source>
        <strain evidence="1 2">ZRIMU1503</strain>
    </source>
</reference>
<accession>A0ABU8GGV8</accession>
<keyword evidence="2" id="KW-1185">Reference proteome</keyword>
<dbReference type="EMBL" id="JBBAYM010000017">
    <property type="protein sequence ID" value="MEI5612426.1"/>
    <property type="molecule type" value="Genomic_DNA"/>
</dbReference>
<protein>
    <submittedName>
        <fullName evidence="1">Uncharacterized protein</fullName>
    </submittedName>
</protein>
<dbReference type="RefSeq" id="WP_336558424.1">
    <property type="nucleotide sequence ID" value="NZ_JBBAYL010000008.1"/>
</dbReference>
<organism evidence="1 2">
    <name type="scientific">Streptomyces brasiliscabiei</name>
    <dbReference type="NCBI Taxonomy" id="2736302"/>
    <lineage>
        <taxon>Bacteria</taxon>
        <taxon>Bacillati</taxon>
        <taxon>Actinomycetota</taxon>
        <taxon>Actinomycetes</taxon>
        <taxon>Kitasatosporales</taxon>
        <taxon>Streptomycetaceae</taxon>
        <taxon>Streptomyces</taxon>
    </lineage>
</organism>
<proteinExistence type="predicted"/>
<sequence length="70" mass="7583">MATPAVGEIVQDTRRNRTGCVMGHVGPYVQLRPVAGGREWDASPKDLRQATHAEALRARTETAAVGGERR</sequence>